<dbReference type="Proteomes" id="UP000270616">
    <property type="component" value="Unassembled WGS sequence"/>
</dbReference>
<organism evidence="1 2">
    <name type="scientific">Kocuria soli</name>
    <dbReference type="NCBI Taxonomy" id="2485125"/>
    <lineage>
        <taxon>Bacteria</taxon>
        <taxon>Bacillati</taxon>
        <taxon>Actinomycetota</taxon>
        <taxon>Actinomycetes</taxon>
        <taxon>Micrococcales</taxon>
        <taxon>Micrococcaceae</taxon>
        <taxon>Kocuria</taxon>
    </lineage>
</organism>
<proteinExistence type="predicted"/>
<evidence type="ECO:0008006" key="3">
    <source>
        <dbReference type="Google" id="ProtNLM"/>
    </source>
</evidence>
<sequence length="164" mass="17178">MDIGTYCTHPMVALWGVPERIHAAATILRSGADGAGTVLCGFDSPAGFSVSLHYSKITTSPLSSTIEGERATLEIDSVTTPRNLVLHGTDGSTDVVTVDGDGGGSGAPENMRYELLEFLRLADAPRGQRDDEALARHQAASLGTLAVLDAVRAQIGVRFPSDQA</sequence>
<dbReference type="Gene3D" id="3.30.360.10">
    <property type="entry name" value="Dihydrodipicolinate Reductase, domain 2"/>
    <property type="match status" value="1"/>
</dbReference>
<gene>
    <name evidence="1" type="ORF">EDL96_03890</name>
</gene>
<dbReference type="PANTHER" id="PTHR43054">
    <property type="match status" value="1"/>
</dbReference>
<dbReference type="AlphaFoldDB" id="A0A3N3ZV86"/>
<reference evidence="1 2" key="1">
    <citation type="submission" date="2018-10" db="EMBL/GenBank/DDBJ databases">
        <title>Kocuria sp. M5W7-7, whole genome shotgun sequence.</title>
        <authorList>
            <person name="Tuo L."/>
        </authorList>
    </citation>
    <scope>NUCLEOTIDE SEQUENCE [LARGE SCALE GENOMIC DNA]</scope>
    <source>
        <strain evidence="1 2">M5W7-7</strain>
    </source>
</reference>
<dbReference type="SUPFAM" id="SSF55347">
    <property type="entry name" value="Glyceraldehyde-3-phosphate dehydrogenase-like, C-terminal domain"/>
    <property type="match status" value="1"/>
</dbReference>
<protein>
    <recommendedName>
        <fullName evidence="3">Gfo/Idh/MocA-like oxidoreductase C-terminal domain-containing protein</fullName>
    </recommendedName>
</protein>
<evidence type="ECO:0000313" key="1">
    <source>
        <dbReference type="EMBL" id="ROZ64389.1"/>
    </source>
</evidence>
<dbReference type="EMBL" id="RKMF01000003">
    <property type="protein sequence ID" value="ROZ64389.1"/>
    <property type="molecule type" value="Genomic_DNA"/>
</dbReference>
<evidence type="ECO:0000313" key="2">
    <source>
        <dbReference type="Proteomes" id="UP000270616"/>
    </source>
</evidence>
<name>A0A3N3ZV86_9MICC</name>
<keyword evidence="2" id="KW-1185">Reference proteome</keyword>
<accession>A0A3N3ZV86</accession>
<dbReference type="PANTHER" id="PTHR43054:SF1">
    <property type="entry name" value="SCYLLO-INOSITOL 2-DEHYDROGENASE (NADP(+)) IOLU"/>
    <property type="match status" value="1"/>
</dbReference>
<comment type="caution">
    <text evidence="1">The sequence shown here is derived from an EMBL/GenBank/DDBJ whole genome shotgun (WGS) entry which is preliminary data.</text>
</comment>
<dbReference type="OrthoDB" id="103047at2"/>